<dbReference type="EMBL" id="JACNIG010000243">
    <property type="protein sequence ID" value="MBC8432687.1"/>
    <property type="molecule type" value="Genomic_DNA"/>
</dbReference>
<organism evidence="1 2">
    <name type="scientific">Candidatus Desulfatibia vada</name>
    <dbReference type="NCBI Taxonomy" id="2841696"/>
    <lineage>
        <taxon>Bacteria</taxon>
        <taxon>Pseudomonadati</taxon>
        <taxon>Thermodesulfobacteriota</taxon>
        <taxon>Desulfobacteria</taxon>
        <taxon>Desulfobacterales</taxon>
        <taxon>Desulfobacterales incertae sedis</taxon>
        <taxon>Candidatus Desulfatibia</taxon>
    </lineage>
</organism>
<dbReference type="Pfam" id="PF26412">
    <property type="entry name" value="BrxE"/>
    <property type="match status" value="1"/>
</dbReference>
<proteinExistence type="predicted"/>
<evidence type="ECO:0000313" key="2">
    <source>
        <dbReference type="Proteomes" id="UP000605201"/>
    </source>
</evidence>
<accession>A0A8J6P5C0</accession>
<dbReference type="NCBIfam" id="NF033447">
    <property type="entry name" value="BrxE_fam"/>
    <property type="match status" value="1"/>
</dbReference>
<gene>
    <name evidence="1" type="ORF">H8D96_12315</name>
</gene>
<dbReference type="Proteomes" id="UP000605201">
    <property type="component" value="Unassembled WGS sequence"/>
</dbReference>
<comment type="caution">
    <text evidence="1">The sequence shown here is derived from an EMBL/GenBank/DDBJ whole genome shotgun (WGS) entry which is preliminary data.</text>
</comment>
<evidence type="ECO:0000313" key="1">
    <source>
        <dbReference type="EMBL" id="MBC8432687.1"/>
    </source>
</evidence>
<reference evidence="1 2" key="1">
    <citation type="submission" date="2020-08" db="EMBL/GenBank/DDBJ databases">
        <title>Bridging the membrane lipid divide: bacteria of the FCB group superphylum have the potential to synthesize archaeal ether lipids.</title>
        <authorList>
            <person name="Villanueva L."/>
            <person name="Von Meijenfeldt F.A.B."/>
            <person name="Westbye A.B."/>
            <person name="Yadav S."/>
            <person name="Hopmans E.C."/>
            <person name="Dutilh B.E."/>
            <person name="Sinninghe Damste J.S."/>
        </authorList>
    </citation>
    <scope>NUCLEOTIDE SEQUENCE [LARGE SCALE GENOMIC DNA]</scope>
    <source>
        <strain evidence="1">NIOZ-UU17</strain>
    </source>
</reference>
<dbReference type="AlphaFoldDB" id="A0A8J6P5C0"/>
<sequence length="187" mass="20974">MRNNTEKYIPPHLLAVRLRALISALGESSNPAWWKTEFMNETGLRFLERLYPRTFVHAAVHAAGRAACEIHDRTVGRVGVYHLFRLPESLEVEIHKTAPSEDDDFFKRFRSCLSQQDTLIEMLAPHCNDMGLKADAGPKRIGAASDATTLEGLVAVASVYRNAFRQGKQAFPYFAAEQTGIGDRLRT</sequence>
<protein>
    <submittedName>
        <fullName evidence="1">BrxE family protein</fullName>
    </submittedName>
</protein>
<name>A0A8J6P5C0_9BACT</name>
<dbReference type="InterPro" id="IPR058690">
    <property type="entry name" value="BrxE"/>
</dbReference>